<protein>
    <recommendedName>
        <fullName evidence="6">Vesicular, overexpressed in cancer, prosurvival protein 1</fullName>
    </recommendedName>
</protein>
<evidence type="ECO:0000313" key="5">
    <source>
        <dbReference type="Proteomes" id="UP001497497"/>
    </source>
</evidence>
<feature type="chain" id="PRO_5043987930" description="Vesicular, overexpressed in cancer, prosurvival protein 1" evidence="3">
    <location>
        <begin position="21"/>
        <end position="193"/>
    </location>
</feature>
<reference evidence="4 5" key="1">
    <citation type="submission" date="2024-04" db="EMBL/GenBank/DDBJ databases">
        <authorList>
            <consortium name="Genoscope - CEA"/>
            <person name="William W."/>
        </authorList>
    </citation>
    <scope>NUCLEOTIDE SEQUENCE [LARGE SCALE GENOMIC DNA]</scope>
</reference>
<name>A0AAV2HDH6_LYMST</name>
<keyword evidence="2" id="KW-0472">Membrane</keyword>
<evidence type="ECO:0000256" key="2">
    <source>
        <dbReference type="SAM" id="Phobius"/>
    </source>
</evidence>
<comment type="caution">
    <text evidence="4">The sequence shown here is derived from an EMBL/GenBank/DDBJ whole genome shotgun (WGS) entry which is preliminary data.</text>
</comment>
<accession>A0AAV2HDH6</accession>
<dbReference type="EMBL" id="CAXITT010000090">
    <property type="protein sequence ID" value="CAL1531478.1"/>
    <property type="molecule type" value="Genomic_DNA"/>
</dbReference>
<feature type="signal peptide" evidence="3">
    <location>
        <begin position="1"/>
        <end position="20"/>
    </location>
</feature>
<evidence type="ECO:0000313" key="4">
    <source>
        <dbReference type="EMBL" id="CAL1531478.1"/>
    </source>
</evidence>
<evidence type="ECO:0000256" key="1">
    <source>
        <dbReference type="SAM" id="MobiDB-lite"/>
    </source>
</evidence>
<feature type="compositionally biased region" description="Polar residues" evidence="1">
    <location>
        <begin position="182"/>
        <end position="193"/>
    </location>
</feature>
<feature type="region of interest" description="Disordered" evidence="1">
    <location>
        <begin position="158"/>
        <end position="193"/>
    </location>
</feature>
<dbReference type="AlphaFoldDB" id="A0AAV2HDH6"/>
<keyword evidence="2" id="KW-1133">Transmembrane helix</keyword>
<dbReference type="Proteomes" id="UP001497497">
    <property type="component" value="Unassembled WGS sequence"/>
</dbReference>
<organism evidence="4 5">
    <name type="scientific">Lymnaea stagnalis</name>
    <name type="common">Great pond snail</name>
    <name type="synonym">Helix stagnalis</name>
    <dbReference type="NCBI Taxonomy" id="6523"/>
    <lineage>
        <taxon>Eukaryota</taxon>
        <taxon>Metazoa</taxon>
        <taxon>Spiralia</taxon>
        <taxon>Lophotrochozoa</taxon>
        <taxon>Mollusca</taxon>
        <taxon>Gastropoda</taxon>
        <taxon>Heterobranchia</taxon>
        <taxon>Euthyneura</taxon>
        <taxon>Panpulmonata</taxon>
        <taxon>Hygrophila</taxon>
        <taxon>Lymnaeoidea</taxon>
        <taxon>Lymnaeidae</taxon>
        <taxon>Lymnaea</taxon>
    </lineage>
</organism>
<sequence length="193" mass="21016">MARFEFVYFILSALFGTSLCEYCYYSASYIFGSYSRYSKYCPFGCCGTSSYQYCCVTNAGYIVAIVAAVIFCVSVIVTIVCCCRRRAMNTRMTTTTVVGGPPTVMGGPTTVINPHATYITPNGKTVTPPSYPSVMYSSNNYGQQVAMTPPYQPYPYPNQAGGVASMDSGLPRKQDNPFDPPSYSSPATYGFNS</sequence>
<evidence type="ECO:0008006" key="6">
    <source>
        <dbReference type="Google" id="ProtNLM"/>
    </source>
</evidence>
<keyword evidence="3" id="KW-0732">Signal</keyword>
<keyword evidence="5" id="KW-1185">Reference proteome</keyword>
<proteinExistence type="predicted"/>
<feature type="transmembrane region" description="Helical" evidence="2">
    <location>
        <begin position="59"/>
        <end position="83"/>
    </location>
</feature>
<evidence type="ECO:0000256" key="3">
    <source>
        <dbReference type="SAM" id="SignalP"/>
    </source>
</evidence>
<keyword evidence="2" id="KW-0812">Transmembrane</keyword>
<gene>
    <name evidence="4" type="ORF">GSLYS_00005573001</name>
</gene>